<dbReference type="SMART" id="SM00924">
    <property type="entry name" value="MgtE_N"/>
    <property type="match status" value="1"/>
</dbReference>
<reference evidence="11 12" key="1">
    <citation type="submission" date="2023-09" db="EMBL/GenBank/DDBJ databases">
        <title>Novel taxa isolated from Blanes Bay.</title>
        <authorList>
            <person name="Rey-Velasco X."/>
            <person name="Lucena T."/>
        </authorList>
    </citation>
    <scope>NUCLEOTIDE SEQUENCE [LARGE SCALE GENOMIC DNA]</scope>
    <source>
        <strain evidence="11 12">S334</strain>
    </source>
</reference>
<keyword evidence="9" id="KW-1003">Cell membrane</keyword>
<accession>A0ABU3L816</accession>
<evidence type="ECO:0000313" key="11">
    <source>
        <dbReference type="EMBL" id="MDT7829879.1"/>
    </source>
</evidence>
<dbReference type="Pfam" id="PF01769">
    <property type="entry name" value="MgtE"/>
    <property type="match status" value="1"/>
</dbReference>
<dbReference type="CDD" id="cd04606">
    <property type="entry name" value="CBS_pair_Mg_transporter"/>
    <property type="match status" value="1"/>
</dbReference>
<sequence>MIETKTNLIELVGNRDFRLAKIGLNGLEANDAVRVLQEAPDREKIILFRLLSRARAKKVFKLLSHSDQLTIVGALGERPRKVANLLNDIEPDDRTTFLKNLPENVALPLIQLLSPEERKITNQLLSYPEDSVGRLMTPEFVAIKPTFSVETSFEYIRHYGRNSETLNVIFIVDGEGKMIDDIGIGELLLAAPGQRVQELMDHRFIALKAIDDQEIAVQLFKKYDRVALPVVSADGVLLGIVTVDDIMDVDEIESTEDFHKFGSIKSAIADPIRAKVFDLYKNRVVWLFLLVFMNVFSGAAMSTFEDVIQSFVPLVFFLPLLIDSGGNAGSQSATLMIRYLAVGGVQLGDWHKLVGKEFLVSFLLGVTMAIGVAAIASFRAPEIVAVVGLSMIVTVFIGSLIGLLLPFIFTRLRLDPATASAPLVTSLSDICGVVVYFSIASWFFGS</sequence>
<dbReference type="Gene3D" id="3.10.580.10">
    <property type="entry name" value="CBS-domain"/>
    <property type="match status" value="1"/>
</dbReference>
<dbReference type="EMBL" id="JAVTTP010000001">
    <property type="protein sequence ID" value="MDT7829879.1"/>
    <property type="molecule type" value="Genomic_DNA"/>
</dbReference>
<dbReference type="Gene3D" id="1.10.357.20">
    <property type="entry name" value="SLC41 divalent cation transporters, integral membrane domain"/>
    <property type="match status" value="1"/>
</dbReference>
<evidence type="ECO:0000256" key="8">
    <source>
        <dbReference type="PROSITE-ProRule" id="PRU00703"/>
    </source>
</evidence>
<dbReference type="PROSITE" id="PS51371">
    <property type="entry name" value="CBS"/>
    <property type="match status" value="1"/>
</dbReference>
<keyword evidence="3 9" id="KW-0813">Transport</keyword>
<dbReference type="RefSeq" id="WP_314016126.1">
    <property type="nucleotide sequence ID" value="NZ_JAVTTP010000001.1"/>
</dbReference>
<evidence type="ECO:0000256" key="1">
    <source>
        <dbReference type="ARBA" id="ARBA00004141"/>
    </source>
</evidence>
<feature type="transmembrane region" description="Helical" evidence="9">
    <location>
        <begin position="421"/>
        <end position="444"/>
    </location>
</feature>
<keyword evidence="9" id="KW-0479">Metal-binding</keyword>
<gene>
    <name evidence="11" type="primary">mgtE</name>
    <name evidence="11" type="ORF">RQM65_14490</name>
</gene>
<dbReference type="NCBIfam" id="TIGR00400">
    <property type="entry name" value="mgtE"/>
    <property type="match status" value="1"/>
</dbReference>
<comment type="caution">
    <text evidence="9">Lacks conserved residue(s) required for the propagation of feature annotation.</text>
</comment>
<dbReference type="InterPro" id="IPR046342">
    <property type="entry name" value="CBS_dom_sf"/>
</dbReference>
<evidence type="ECO:0000313" key="12">
    <source>
        <dbReference type="Proteomes" id="UP001250656"/>
    </source>
</evidence>
<feature type="transmembrane region" description="Helical" evidence="9">
    <location>
        <begin position="284"/>
        <end position="304"/>
    </location>
</feature>
<evidence type="ECO:0000256" key="2">
    <source>
        <dbReference type="ARBA" id="ARBA00009749"/>
    </source>
</evidence>
<protein>
    <recommendedName>
        <fullName evidence="9">Magnesium transporter MgtE</fullName>
    </recommendedName>
</protein>
<evidence type="ECO:0000256" key="9">
    <source>
        <dbReference type="RuleBase" id="RU362011"/>
    </source>
</evidence>
<dbReference type="SUPFAM" id="SSF54631">
    <property type="entry name" value="CBS-domain pair"/>
    <property type="match status" value="1"/>
</dbReference>
<comment type="subcellular location">
    <subcellularLocation>
        <location evidence="9">Cell membrane</location>
        <topology evidence="9">Multi-pass membrane protein</topology>
    </subcellularLocation>
    <subcellularLocation>
        <location evidence="1">Membrane</location>
        <topology evidence="1">Multi-pass membrane protein</topology>
    </subcellularLocation>
</comment>
<feature type="transmembrane region" description="Helical" evidence="9">
    <location>
        <begin position="384"/>
        <end position="409"/>
    </location>
</feature>
<dbReference type="InterPro" id="IPR006669">
    <property type="entry name" value="MgtE_transporter"/>
</dbReference>
<keyword evidence="8" id="KW-0129">CBS domain</keyword>
<keyword evidence="7 9" id="KW-0472">Membrane</keyword>
<comment type="caution">
    <text evidence="11">The sequence shown here is derived from an EMBL/GenBank/DDBJ whole genome shotgun (WGS) entry which is preliminary data.</text>
</comment>
<keyword evidence="12" id="KW-1185">Reference proteome</keyword>
<dbReference type="InterPro" id="IPR038076">
    <property type="entry name" value="MgtE_N_sf"/>
</dbReference>
<name>A0ABU3L816_9FLAO</name>
<dbReference type="InterPro" id="IPR006667">
    <property type="entry name" value="SLC41_membr_dom"/>
</dbReference>
<evidence type="ECO:0000256" key="6">
    <source>
        <dbReference type="ARBA" id="ARBA00022989"/>
    </source>
</evidence>
<dbReference type="PANTHER" id="PTHR43773:SF1">
    <property type="entry name" value="MAGNESIUM TRANSPORTER MGTE"/>
    <property type="match status" value="1"/>
</dbReference>
<feature type="domain" description="CBS" evidence="10">
    <location>
        <begin position="200"/>
        <end position="258"/>
    </location>
</feature>
<evidence type="ECO:0000256" key="4">
    <source>
        <dbReference type="ARBA" id="ARBA00022692"/>
    </source>
</evidence>
<comment type="function">
    <text evidence="9">Acts as a magnesium transporter.</text>
</comment>
<evidence type="ECO:0000256" key="3">
    <source>
        <dbReference type="ARBA" id="ARBA00022448"/>
    </source>
</evidence>
<keyword evidence="5 9" id="KW-0460">Magnesium</keyword>
<dbReference type="InterPro" id="IPR036739">
    <property type="entry name" value="SLC41_membr_dom_sf"/>
</dbReference>
<feature type="transmembrane region" description="Helical" evidence="9">
    <location>
        <begin position="358"/>
        <end position="378"/>
    </location>
</feature>
<dbReference type="SUPFAM" id="SSF158791">
    <property type="entry name" value="MgtE N-terminal domain-like"/>
    <property type="match status" value="1"/>
</dbReference>
<comment type="similarity">
    <text evidence="2 9">Belongs to the SLC41A transporter family.</text>
</comment>
<dbReference type="InterPro" id="IPR000644">
    <property type="entry name" value="CBS_dom"/>
</dbReference>
<organism evidence="11 12">
    <name type="scientific">Pricia mediterranea</name>
    <dbReference type="NCBI Taxonomy" id="3076079"/>
    <lineage>
        <taxon>Bacteria</taxon>
        <taxon>Pseudomonadati</taxon>
        <taxon>Bacteroidota</taxon>
        <taxon>Flavobacteriia</taxon>
        <taxon>Flavobacteriales</taxon>
        <taxon>Flavobacteriaceae</taxon>
        <taxon>Pricia</taxon>
    </lineage>
</organism>
<dbReference type="Proteomes" id="UP001250656">
    <property type="component" value="Unassembled WGS sequence"/>
</dbReference>
<proteinExistence type="inferred from homology"/>
<keyword evidence="6 9" id="KW-1133">Transmembrane helix</keyword>
<dbReference type="Pfam" id="PF03448">
    <property type="entry name" value="MgtE_N"/>
    <property type="match status" value="1"/>
</dbReference>
<comment type="subunit">
    <text evidence="9">Homodimer.</text>
</comment>
<evidence type="ECO:0000256" key="5">
    <source>
        <dbReference type="ARBA" id="ARBA00022842"/>
    </source>
</evidence>
<dbReference type="SUPFAM" id="SSF161093">
    <property type="entry name" value="MgtE membrane domain-like"/>
    <property type="match status" value="1"/>
</dbReference>
<evidence type="ECO:0000256" key="7">
    <source>
        <dbReference type="ARBA" id="ARBA00023136"/>
    </source>
</evidence>
<dbReference type="PANTHER" id="PTHR43773">
    <property type="entry name" value="MAGNESIUM TRANSPORTER MGTE"/>
    <property type="match status" value="1"/>
</dbReference>
<dbReference type="InterPro" id="IPR006668">
    <property type="entry name" value="Mg_transptr_MgtE_intracell_dom"/>
</dbReference>
<keyword evidence="4 9" id="KW-0812">Transmembrane</keyword>
<dbReference type="Gene3D" id="1.25.60.10">
    <property type="entry name" value="MgtE N-terminal domain-like"/>
    <property type="match status" value="1"/>
</dbReference>
<dbReference type="Pfam" id="PF00571">
    <property type="entry name" value="CBS"/>
    <property type="match status" value="1"/>
</dbReference>
<evidence type="ECO:0000259" key="10">
    <source>
        <dbReference type="PROSITE" id="PS51371"/>
    </source>
</evidence>